<dbReference type="AlphaFoldDB" id="A0A7R9MTN5"/>
<evidence type="ECO:0000259" key="8">
    <source>
        <dbReference type="Pfam" id="PF00535"/>
    </source>
</evidence>
<dbReference type="EMBL" id="CAJPVJ010053926">
    <property type="protein sequence ID" value="CAG2183431.1"/>
    <property type="molecule type" value="Genomic_DNA"/>
</dbReference>
<dbReference type="PANTHER" id="PTHR11675">
    <property type="entry name" value="N-ACETYLGALACTOSAMINYLTRANSFERASE"/>
    <property type="match status" value="1"/>
</dbReference>
<evidence type="ECO:0000256" key="2">
    <source>
        <dbReference type="ARBA" id="ARBA00004922"/>
    </source>
</evidence>
<dbReference type="GO" id="GO:0046872">
    <property type="term" value="F:metal ion binding"/>
    <property type="evidence" value="ECO:0007669"/>
    <property type="project" value="UniProtKB-KW"/>
</dbReference>
<evidence type="ECO:0000256" key="5">
    <source>
        <dbReference type="ARBA" id="ARBA00022723"/>
    </source>
</evidence>
<accession>A0A7R9MTN5</accession>
<evidence type="ECO:0000256" key="4">
    <source>
        <dbReference type="ARBA" id="ARBA00022679"/>
    </source>
</evidence>
<comment type="pathway">
    <text evidence="2">Protein modification; protein glycosylation.</text>
</comment>
<evidence type="ECO:0000256" key="7">
    <source>
        <dbReference type="ARBA" id="ARBA00023211"/>
    </source>
</evidence>
<keyword evidence="4" id="KW-0808">Transferase</keyword>
<dbReference type="GO" id="GO:0006493">
    <property type="term" value="P:protein O-linked glycosylation"/>
    <property type="evidence" value="ECO:0007669"/>
    <property type="project" value="TreeGrafter"/>
</dbReference>
<dbReference type="InterPro" id="IPR001173">
    <property type="entry name" value="Glyco_trans_2-like"/>
</dbReference>
<dbReference type="SUPFAM" id="SSF53448">
    <property type="entry name" value="Nucleotide-diphospho-sugar transferases"/>
    <property type="match status" value="1"/>
</dbReference>
<evidence type="ECO:0000256" key="6">
    <source>
        <dbReference type="ARBA" id="ARBA00023157"/>
    </source>
</evidence>
<feature type="domain" description="Glycosyltransferase 2-like" evidence="8">
    <location>
        <begin position="19"/>
        <end position="70"/>
    </location>
</feature>
<keyword evidence="10" id="KW-1185">Reference proteome</keyword>
<feature type="non-terminal residue" evidence="9">
    <location>
        <position position="183"/>
    </location>
</feature>
<protein>
    <recommendedName>
        <fullName evidence="8">Glycosyltransferase 2-like domain-containing protein</fullName>
    </recommendedName>
</protein>
<dbReference type="GO" id="GO:0005794">
    <property type="term" value="C:Golgi apparatus"/>
    <property type="evidence" value="ECO:0007669"/>
    <property type="project" value="TreeGrafter"/>
</dbReference>
<feature type="domain" description="Glycosyltransferase 2-like" evidence="8">
    <location>
        <begin position="97"/>
        <end position="178"/>
    </location>
</feature>
<dbReference type="GO" id="GO:0004653">
    <property type="term" value="F:polypeptide N-acetylgalactosaminyltransferase activity"/>
    <property type="evidence" value="ECO:0007669"/>
    <property type="project" value="TreeGrafter"/>
</dbReference>
<evidence type="ECO:0000313" key="10">
    <source>
        <dbReference type="Proteomes" id="UP000728032"/>
    </source>
</evidence>
<dbReference type="Gene3D" id="3.90.550.10">
    <property type="entry name" value="Spore Coat Polysaccharide Biosynthesis Protein SpsA, Chain A"/>
    <property type="match status" value="2"/>
</dbReference>
<dbReference type="PANTHER" id="PTHR11675:SF68">
    <property type="entry name" value="N-ACETYLGALACTOSAMINYLTRANSFERASE 7"/>
    <property type="match status" value="1"/>
</dbReference>
<proteinExistence type="predicted"/>
<dbReference type="OrthoDB" id="6072411at2759"/>
<gene>
    <name evidence="9" type="ORF">ONB1V03_LOCUS22851</name>
</gene>
<evidence type="ECO:0000256" key="1">
    <source>
        <dbReference type="ARBA" id="ARBA00001936"/>
    </source>
</evidence>
<dbReference type="Pfam" id="PF00535">
    <property type="entry name" value="Glycos_transf_2"/>
    <property type="match status" value="2"/>
</dbReference>
<dbReference type="InterPro" id="IPR029044">
    <property type="entry name" value="Nucleotide-diphossugar_trans"/>
</dbReference>
<comment type="cofactor">
    <cofactor evidence="1">
        <name>Mn(2+)</name>
        <dbReference type="ChEBI" id="CHEBI:29035"/>
    </cofactor>
</comment>
<keyword evidence="7" id="KW-0464">Manganese</keyword>
<sequence length="183" mass="20927">MRHDECKYWHYPTQLPTATVVIVFHNEGFTTLLRTVHSVLLRSPKRFLREVLLVDDFSDKEPLKGQLDDYIMEHFGAFDQNWSANKINANDLSGETLSDRSGKVRLVRNSERSGLIRSRAKGAEEALGEVIVFLDAHCEVNSNWLVPLLAPIAHDSKTMTCPIIDGIDSNHFEYRPVYSRNDQ</sequence>
<dbReference type="Proteomes" id="UP000728032">
    <property type="component" value="Unassembled WGS sequence"/>
</dbReference>
<name>A0A7R9MTN5_9ACAR</name>
<dbReference type="EMBL" id="OC968751">
    <property type="protein sequence ID" value="CAD7666400.1"/>
    <property type="molecule type" value="Genomic_DNA"/>
</dbReference>
<reference evidence="9" key="1">
    <citation type="submission" date="2020-11" db="EMBL/GenBank/DDBJ databases">
        <authorList>
            <person name="Tran Van P."/>
        </authorList>
    </citation>
    <scope>NUCLEOTIDE SEQUENCE</scope>
</reference>
<evidence type="ECO:0000256" key="3">
    <source>
        <dbReference type="ARBA" id="ARBA00022676"/>
    </source>
</evidence>
<keyword evidence="3" id="KW-0328">Glycosyltransferase</keyword>
<evidence type="ECO:0000313" key="9">
    <source>
        <dbReference type="EMBL" id="CAD7666400.1"/>
    </source>
</evidence>
<keyword evidence="6" id="KW-1015">Disulfide bond</keyword>
<keyword evidence="5" id="KW-0479">Metal-binding</keyword>
<organism evidence="9">
    <name type="scientific">Oppiella nova</name>
    <dbReference type="NCBI Taxonomy" id="334625"/>
    <lineage>
        <taxon>Eukaryota</taxon>
        <taxon>Metazoa</taxon>
        <taxon>Ecdysozoa</taxon>
        <taxon>Arthropoda</taxon>
        <taxon>Chelicerata</taxon>
        <taxon>Arachnida</taxon>
        <taxon>Acari</taxon>
        <taxon>Acariformes</taxon>
        <taxon>Sarcoptiformes</taxon>
        <taxon>Oribatida</taxon>
        <taxon>Brachypylina</taxon>
        <taxon>Oppioidea</taxon>
        <taxon>Oppiidae</taxon>
        <taxon>Oppiella</taxon>
    </lineage>
</organism>